<dbReference type="SUPFAM" id="SSF48452">
    <property type="entry name" value="TPR-like"/>
    <property type="match status" value="1"/>
</dbReference>
<sequence length="464" mass="55104">MDMGQFLIYDQQKQVRVQPERISLYMQSEIIEAISENNEMYYLFFYKNNFLTAAKAKRLRRQSFIERAFTKGIVYNAPHPFINKLLSSNHPCKIIGFKPLLKKLETNYTPQEKAFILTFFESFIPKKHLFEEIKSIFYVYRRNGQGFLGYQIIRILMDFAPKHSFVTQVSNDPIFKKYDDQYNNQSDELLAKDLIFAEKVLYSKKDDDQRFQQLITHLEKESRWTDMVALYCYKLSISPATDYYRSLANLLEQYLNENEAEFILERLDNQLPAFLPLQQDLFNKYVKTHQIEKVFHMMQNRDFKLSNAQIQTFGELLEHLDSRTYSSHPEMLNTILESVINVSPEKAEKLLNKYVVSLLENHEVAYIKSLLKPFKENHGNLEIIRKIDTMERLSDDLDQMQTLGELYYEFNLLDKAIECFSWEMELKPTQPKPLQWLSKAYRDKGLNHESDAYQQLCINLQKNA</sequence>
<dbReference type="Proteomes" id="UP000199444">
    <property type="component" value="Unassembled WGS sequence"/>
</dbReference>
<accession>A0A1H1GCQ0</accession>
<keyword evidence="3" id="KW-1185">Reference proteome</keyword>
<dbReference type="RefSeq" id="WP_092494352.1">
    <property type="nucleotide sequence ID" value="NZ_FNKD01000005.1"/>
</dbReference>
<evidence type="ECO:0000256" key="1">
    <source>
        <dbReference type="PROSITE-ProRule" id="PRU00339"/>
    </source>
</evidence>
<dbReference type="PROSITE" id="PS50005">
    <property type="entry name" value="TPR"/>
    <property type="match status" value="1"/>
</dbReference>
<dbReference type="STRING" id="553311.SAMN05216231_3639"/>
<dbReference type="InterPro" id="IPR011990">
    <property type="entry name" value="TPR-like_helical_dom_sf"/>
</dbReference>
<dbReference type="EMBL" id="FNKD01000005">
    <property type="protein sequence ID" value="SDR10893.1"/>
    <property type="molecule type" value="Genomic_DNA"/>
</dbReference>
<name>A0A1H1GCQ0_9BACI</name>
<reference evidence="2 3" key="1">
    <citation type="submission" date="2016-10" db="EMBL/GenBank/DDBJ databases">
        <authorList>
            <person name="de Groot N.N."/>
        </authorList>
    </citation>
    <scope>NUCLEOTIDE SEQUENCE [LARGE SCALE GENOMIC DNA]</scope>
    <source>
        <strain evidence="2 3">CGMCC 1.10449</strain>
    </source>
</reference>
<evidence type="ECO:0000313" key="3">
    <source>
        <dbReference type="Proteomes" id="UP000199444"/>
    </source>
</evidence>
<protein>
    <submittedName>
        <fullName evidence="2">Uncharacterized protein</fullName>
    </submittedName>
</protein>
<gene>
    <name evidence="2" type="ORF">SAMN05216231_3639</name>
</gene>
<dbReference type="InterPro" id="IPR019734">
    <property type="entry name" value="TPR_rpt"/>
</dbReference>
<evidence type="ECO:0000313" key="2">
    <source>
        <dbReference type="EMBL" id="SDR10893.1"/>
    </source>
</evidence>
<organism evidence="2 3">
    <name type="scientific">Virgibacillus salinus</name>
    <dbReference type="NCBI Taxonomy" id="553311"/>
    <lineage>
        <taxon>Bacteria</taxon>
        <taxon>Bacillati</taxon>
        <taxon>Bacillota</taxon>
        <taxon>Bacilli</taxon>
        <taxon>Bacillales</taxon>
        <taxon>Bacillaceae</taxon>
        <taxon>Virgibacillus</taxon>
    </lineage>
</organism>
<dbReference type="AlphaFoldDB" id="A0A1H1GCQ0"/>
<keyword evidence="1" id="KW-0802">TPR repeat</keyword>
<dbReference type="Gene3D" id="1.25.40.10">
    <property type="entry name" value="Tetratricopeptide repeat domain"/>
    <property type="match status" value="1"/>
</dbReference>
<feature type="repeat" description="TPR" evidence="1">
    <location>
        <begin position="397"/>
        <end position="430"/>
    </location>
</feature>
<proteinExistence type="predicted"/>